<dbReference type="InterPro" id="IPR010923">
    <property type="entry name" value="T(6)A37_SUA5"/>
</dbReference>
<comment type="similarity">
    <text evidence="2 13">Belongs to the SUA5 family.</text>
</comment>
<feature type="binding site" evidence="14">
    <location>
        <position position="123"/>
    </location>
    <ligand>
        <name>L-threonine</name>
        <dbReference type="ChEBI" id="CHEBI:57926"/>
    </ligand>
</feature>
<proteinExistence type="inferred from homology"/>
<reference evidence="15 16" key="1">
    <citation type="submission" date="2020-09" db="EMBL/GenBank/DDBJ databases">
        <title>Characterization and genome sequencing of Ruminiclostridium sp. nov. MA18.</title>
        <authorList>
            <person name="Rettenmaier R."/>
            <person name="Kowollik M.-L."/>
            <person name="Liebl W."/>
            <person name="Zverlov V."/>
        </authorList>
    </citation>
    <scope>NUCLEOTIDE SEQUENCE [LARGE SCALE GENOMIC DNA]</scope>
    <source>
        <strain evidence="15 16">MA18</strain>
    </source>
</reference>
<dbReference type="NCBIfam" id="TIGR00057">
    <property type="entry name" value="L-threonylcarbamoyladenylate synthase"/>
    <property type="match status" value="1"/>
</dbReference>
<dbReference type="SUPFAM" id="SSF55821">
    <property type="entry name" value="YrdC/RibB"/>
    <property type="match status" value="1"/>
</dbReference>
<keyword evidence="6 13" id="KW-0808">Transferase</keyword>
<evidence type="ECO:0000256" key="9">
    <source>
        <dbReference type="ARBA" id="ARBA00022741"/>
    </source>
</evidence>
<dbReference type="Proteomes" id="UP000306409">
    <property type="component" value="Chromosome"/>
</dbReference>
<evidence type="ECO:0000256" key="5">
    <source>
        <dbReference type="ARBA" id="ARBA00022490"/>
    </source>
</evidence>
<keyword evidence="16" id="KW-1185">Reference proteome</keyword>
<feature type="binding site" evidence="14">
    <location>
        <position position="143"/>
    </location>
    <ligand>
        <name>L-threonine</name>
        <dbReference type="ChEBI" id="CHEBI:57926"/>
    </ligand>
</feature>
<dbReference type="PANTHER" id="PTHR17490:SF16">
    <property type="entry name" value="THREONYLCARBAMOYL-AMP SYNTHASE"/>
    <property type="match status" value="1"/>
</dbReference>
<feature type="binding site" evidence="14">
    <location>
        <position position="183"/>
    </location>
    <ligand>
        <name>L-threonine</name>
        <dbReference type="ChEBI" id="CHEBI:57926"/>
    </ligand>
</feature>
<evidence type="ECO:0000256" key="14">
    <source>
        <dbReference type="PIRSR" id="PIRSR004930-1"/>
    </source>
</evidence>
<evidence type="ECO:0000256" key="1">
    <source>
        <dbReference type="ARBA" id="ARBA00004496"/>
    </source>
</evidence>
<dbReference type="InterPro" id="IPR038385">
    <property type="entry name" value="Sua5/YwlC_C"/>
</dbReference>
<keyword evidence="5 13" id="KW-0963">Cytoplasm</keyword>
<evidence type="ECO:0000256" key="3">
    <source>
        <dbReference type="ARBA" id="ARBA00012584"/>
    </source>
</evidence>
<evidence type="ECO:0000256" key="4">
    <source>
        <dbReference type="ARBA" id="ARBA00015492"/>
    </source>
</evidence>
<feature type="binding site" evidence="14">
    <location>
        <position position="197"/>
    </location>
    <ligand>
        <name>ATP</name>
        <dbReference type="ChEBI" id="CHEBI:30616"/>
    </ligand>
</feature>
<evidence type="ECO:0000256" key="10">
    <source>
        <dbReference type="ARBA" id="ARBA00022840"/>
    </source>
</evidence>
<dbReference type="PANTHER" id="PTHR17490">
    <property type="entry name" value="SUA5"/>
    <property type="match status" value="1"/>
</dbReference>
<feature type="binding site" evidence="14">
    <location>
        <position position="119"/>
    </location>
    <ligand>
        <name>ATP</name>
        <dbReference type="ChEBI" id="CHEBI:30616"/>
    </ligand>
</feature>
<dbReference type="GO" id="GO:0061710">
    <property type="term" value="F:L-threonylcarbamoyladenylate synthase"/>
    <property type="evidence" value="ECO:0007669"/>
    <property type="project" value="UniProtKB-EC"/>
</dbReference>
<organism evidence="15 16">
    <name type="scientific">Ruminiclostridium herbifermentans</name>
    <dbReference type="NCBI Taxonomy" id="2488810"/>
    <lineage>
        <taxon>Bacteria</taxon>
        <taxon>Bacillati</taxon>
        <taxon>Bacillota</taxon>
        <taxon>Clostridia</taxon>
        <taxon>Eubacteriales</taxon>
        <taxon>Oscillospiraceae</taxon>
        <taxon>Ruminiclostridium</taxon>
    </lineage>
</organism>
<comment type="function">
    <text evidence="13">Required for the formation of a threonylcarbamoyl group on adenosine at position 37 (t(6)A37) in tRNAs that read codons beginning with adenine.</text>
</comment>
<sequence>MVTKIIEIDSEHIDKNKLNIAAEAIKEGKIVAFPTETVYGLGANALNSAAVERIFEAKGRPSDNPLIVHIADKEEVYELTESISEKAVALMDKLWPGPLTLVFRKSSIIPSIITAGLNTVAIRMPEHPVARELIRLSGIPVAAPSANVSGKPSTTTAQHVLQDLDGKIEMIVDAGSSRVGLESTVLDMTVEPPMLLRPGGVTPEQIEEIIGHIEIDKTILERLNIDNVPKCPGMKYKHYSPKAHVTLIRSRNMDNQVKKILDLAKNKRQEGKKVGVCATDQTINRYGGYEVLSMGNRDKPETIAANLFSILREFDDMGIEVILAETVDEDGVGLAIMNRMIKAAGYDIIQAD</sequence>
<comment type="subcellular location">
    <subcellularLocation>
        <location evidence="1 13">Cytoplasm</location>
    </subcellularLocation>
</comment>
<dbReference type="KEGG" id="rher:EHE19_017810"/>
<dbReference type="GO" id="GO:0005524">
    <property type="term" value="F:ATP binding"/>
    <property type="evidence" value="ECO:0007669"/>
    <property type="project" value="UniProtKB-UniRule"/>
</dbReference>
<evidence type="ECO:0000256" key="2">
    <source>
        <dbReference type="ARBA" id="ARBA00007663"/>
    </source>
</evidence>
<evidence type="ECO:0000256" key="7">
    <source>
        <dbReference type="ARBA" id="ARBA00022694"/>
    </source>
</evidence>
<evidence type="ECO:0000313" key="16">
    <source>
        <dbReference type="Proteomes" id="UP000306409"/>
    </source>
</evidence>
<dbReference type="PROSITE" id="PS51163">
    <property type="entry name" value="YRDC"/>
    <property type="match status" value="1"/>
</dbReference>
<dbReference type="FunFam" id="3.90.870.10:FF:000008">
    <property type="entry name" value="Threonylcarbamoyl-AMP synthase"/>
    <property type="match status" value="1"/>
</dbReference>
<dbReference type="Gene3D" id="3.90.870.10">
    <property type="entry name" value="DHBP synthase"/>
    <property type="match status" value="1"/>
</dbReference>
<dbReference type="GO" id="GO:0003725">
    <property type="term" value="F:double-stranded RNA binding"/>
    <property type="evidence" value="ECO:0007669"/>
    <property type="project" value="UniProtKB-UniRule"/>
</dbReference>
<feature type="binding site" evidence="14">
    <location>
        <position position="239"/>
    </location>
    <ligand>
        <name>ATP</name>
        <dbReference type="ChEBI" id="CHEBI:30616"/>
    </ligand>
</feature>
<name>A0A4V6ENW4_9FIRM</name>
<dbReference type="GO" id="GO:0006450">
    <property type="term" value="P:regulation of translational fidelity"/>
    <property type="evidence" value="ECO:0007669"/>
    <property type="project" value="TreeGrafter"/>
</dbReference>
<protein>
    <recommendedName>
        <fullName evidence="4 13">Threonylcarbamoyl-AMP synthase</fullName>
        <shortName evidence="13">TC-AMP synthase</shortName>
        <ecNumber evidence="3 13">2.7.7.87</ecNumber>
    </recommendedName>
    <alternativeName>
        <fullName evidence="11 13">L-threonylcarbamoyladenylate synthase</fullName>
    </alternativeName>
</protein>
<evidence type="ECO:0000256" key="11">
    <source>
        <dbReference type="ARBA" id="ARBA00029774"/>
    </source>
</evidence>
<dbReference type="EC" id="2.7.7.87" evidence="3 13"/>
<gene>
    <name evidence="15" type="ORF">EHE19_017810</name>
</gene>
<dbReference type="PIRSF" id="PIRSF004930">
    <property type="entry name" value="Tln_factor_SUA5"/>
    <property type="match status" value="1"/>
</dbReference>
<keyword evidence="8 13" id="KW-0548">Nucleotidyltransferase</keyword>
<keyword evidence="10 13" id="KW-0067">ATP-binding</keyword>
<comment type="catalytic activity">
    <reaction evidence="12 13">
        <text>L-threonine + hydrogencarbonate + ATP = L-threonylcarbamoyladenylate + diphosphate + H2O</text>
        <dbReference type="Rhea" id="RHEA:36407"/>
        <dbReference type="ChEBI" id="CHEBI:15377"/>
        <dbReference type="ChEBI" id="CHEBI:17544"/>
        <dbReference type="ChEBI" id="CHEBI:30616"/>
        <dbReference type="ChEBI" id="CHEBI:33019"/>
        <dbReference type="ChEBI" id="CHEBI:57926"/>
        <dbReference type="ChEBI" id="CHEBI:73682"/>
        <dbReference type="EC" id="2.7.7.87"/>
    </reaction>
</comment>
<feature type="binding site" evidence="14">
    <location>
        <position position="64"/>
    </location>
    <ligand>
        <name>ATP</name>
        <dbReference type="ChEBI" id="CHEBI:30616"/>
    </ligand>
</feature>
<dbReference type="InterPro" id="IPR006070">
    <property type="entry name" value="Sua5-like_dom"/>
</dbReference>
<feature type="binding site" evidence="14">
    <location>
        <position position="153"/>
    </location>
    <ligand>
        <name>ATP</name>
        <dbReference type="ChEBI" id="CHEBI:30616"/>
    </ligand>
</feature>
<dbReference type="Gene3D" id="3.40.50.11030">
    <property type="entry name" value="Threonylcarbamoyl-AMP synthase, C-terminal domain"/>
    <property type="match status" value="1"/>
</dbReference>
<feature type="binding site" evidence="14">
    <location>
        <position position="69"/>
    </location>
    <ligand>
        <name>L-threonine</name>
        <dbReference type="ChEBI" id="CHEBI:57926"/>
    </ligand>
</feature>
<dbReference type="EMBL" id="CP061336">
    <property type="protein sequence ID" value="QNU66677.1"/>
    <property type="molecule type" value="Genomic_DNA"/>
</dbReference>
<dbReference type="AlphaFoldDB" id="A0A4V6ENW4"/>
<dbReference type="InterPro" id="IPR050156">
    <property type="entry name" value="TC-AMP_synthase_SUA5"/>
</dbReference>
<dbReference type="InterPro" id="IPR017945">
    <property type="entry name" value="DHBP_synth_RibB-like_a/b_dom"/>
</dbReference>
<feature type="binding site" evidence="14">
    <location>
        <position position="37"/>
    </location>
    <ligand>
        <name>L-threonine</name>
        <dbReference type="ChEBI" id="CHEBI:57926"/>
    </ligand>
</feature>
<dbReference type="InterPro" id="IPR005145">
    <property type="entry name" value="Sua5_C"/>
</dbReference>
<evidence type="ECO:0000256" key="6">
    <source>
        <dbReference type="ARBA" id="ARBA00022679"/>
    </source>
</evidence>
<dbReference type="GO" id="GO:0005737">
    <property type="term" value="C:cytoplasm"/>
    <property type="evidence" value="ECO:0007669"/>
    <property type="project" value="UniProtKB-SubCell"/>
</dbReference>
<dbReference type="Pfam" id="PF01300">
    <property type="entry name" value="Sua5_yciO_yrdC"/>
    <property type="match status" value="1"/>
</dbReference>
<evidence type="ECO:0000256" key="13">
    <source>
        <dbReference type="PIRNR" id="PIRNR004930"/>
    </source>
</evidence>
<keyword evidence="7 13" id="KW-0819">tRNA processing</keyword>
<keyword evidence="9 13" id="KW-0547">Nucleotide-binding</keyword>
<dbReference type="GO" id="GO:0000049">
    <property type="term" value="F:tRNA binding"/>
    <property type="evidence" value="ECO:0007669"/>
    <property type="project" value="TreeGrafter"/>
</dbReference>
<dbReference type="GO" id="GO:0008033">
    <property type="term" value="P:tRNA processing"/>
    <property type="evidence" value="ECO:0007669"/>
    <property type="project" value="UniProtKB-KW"/>
</dbReference>
<evidence type="ECO:0000256" key="8">
    <source>
        <dbReference type="ARBA" id="ARBA00022695"/>
    </source>
</evidence>
<dbReference type="RefSeq" id="WP_137697443.1">
    <property type="nucleotide sequence ID" value="NZ_CP061336.1"/>
</dbReference>
<feature type="binding site" evidence="14">
    <location>
        <position position="60"/>
    </location>
    <ligand>
        <name>ATP</name>
        <dbReference type="ChEBI" id="CHEBI:30616"/>
    </ligand>
</feature>
<dbReference type="OrthoDB" id="9814580at2"/>
<feature type="binding site" evidence="14">
    <location>
        <position position="145"/>
    </location>
    <ligand>
        <name>ATP</name>
        <dbReference type="ChEBI" id="CHEBI:30616"/>
    </ligand>
</feature>
<evidence type="ECO:0000313" key="15">
    <source>
        <dbReference type="EMBL" id="QNU66677.1"/>
    </source>
</evidence>
<accession>A0A4V6ENW4</accession>
<evidence type="ECO:0000256" key="12">
    <source>
        <dbReference type="ARBA" id="ARBA00048366"/>
    </source>
</evidence>
<dbReference type="Pfam" id="PF03481">
    <property type="entry name" value="Sua5_C"/>
    <property type="match status" value="1"/>
</dbReference>